<evidence type="ECO:0000313" key="3">
    <source>
        <dbReference type="EMBL" id="PCG80922.1"/>
    </source>
</evidence>
<sequence length="1204" mass="126708">MGEVTWVLTINVFVSAFLVVRPSEFPSFFDENDLKDLGVKGHRSRYHTPTVTGRSTDHLPGHFPVPKTDQNTAIIPPNGLPVEEEEEDSVFPADDGKAFGGADSMNLDQLPKRLTETGKEKYKEGQVMKNWEDDAHMWAKEKKEAARQAIKDAPMGEPSVGLSAYWPDSEDDTPTPSSQANPLGDPTAEGEGFDNKKLGVETATATNPKTMGLGPEIPMSPGMGQGPEGGMNMGGSTLSWGHEGSPSRGPYRSRGSPKSRLSGLGPGGPNPLGGWGEDGGPMPDDYEGTYEPGGPPPLGKKKGGQGQGSLVFMGGAPPPGWHPSKAPGDTNVGLPPSAQGQSTSGGMNMGVPPTGWGQLPGGAKYPVRGQIPGGGMNMGGPPPVWGQGGGQGSNEDMEMDGPPPGLGQAGDQGSGGKMGMVEPPPAWEQGGGQSPGGEMSMHGPHPGWGQGGGQGPGGEMSMYGPHPGWGQGGGQGPNGKMGMAGGLPRWGQGGGQSPNLGLRSGGPPAGWGQGGGQSPGRGLGNSGSLPGWGQGGGHVPGQGMGNSGPPLGWSQGGGPVPGAGMNMGRQPPGWGQSEGNFPGGGVNMDGPPKGWGQSPEGGMNMGEPPSSWGKGGGLPRGPNRGGGRRKSGLSGLGLDGPNLAGWGQDSSPMSYEDEGPGAPGFDGSLPMKGNRRQMEENMPDYGIPNNNLRDAPHPRLPPIYYKGNPDVPHYPDMPTGQDDRWMLPGQEQPPALENPNALQPDYLKRLKPRPDTAGSLMLDEPVDIHPSFDENVQSNNLPRYSKGRMPGPGSERDFPSGYVPQQPSPLEMSQNNMYSEQGGRHDKAGSPFGDNYQSMADALREANIPGMSDYPELQKALRMGGPGQFQSPPGPGSEDNFPSGYRPKVAGGSIKQGRPGSSFKDWGGSVMQIRTPIIEHHPPPGMDRARYPEWKHMHGEVPEYEDRPSGGKQGAWQGPLGSSGFSPPGEPAFQPPGVGEGSEGLRMPSGMPIGPVQGKGGPPPQEPAYSEYSDIPDEENPALRQNSVKEPEMKQVVQTAIKYSSADSDQAGFKPRNRYLPSGYALMQIAQKKLAGELYVPIVDESMSRLGWTTEALNMTVTEASTKAPEESVIKVVLRTMNLNKTSEQEWLAFETVLGPKHRYESECKMLSCSYSVNGGATKLSNATWNEMYPEYDYRQFNPDVPKGQQAAGSPPSDKDYYEE</sequence>
<dbReference type="STRING" id="7102.A0A2A4KB80"/>
<dbReference type="AlphaFoldDB" id="A0A2A4KB80"/>
<organism evidence="3">
    <name type="scientific">Heliothis virescens</name>
    <name type="common">Tobacco budworm moth</name>
    <dbReference type="NCBI Taxonomy" id="7102"/>
    <lineage>
        <taxon>Eukaryota</taxon>
        <taxon>Metazoa</taxon>
        <taxon>Ecdysozoa</taxon>
        <taxon>Arthropoda</taxon>
        <taxon>Hexapoda</taxon>
        <taxon>Insecta</taxon>
        <taxon>Pterygota</taxon>
        <taxon>Neoptera</taxon>
        <taxon>Endopterygota</taxon>
        <taxon>Lepidoptera</taxon>
        <taxon>Glossata</taxon>
        <taxon>Ditrysia</taxon>
        <taxon>Noctuoidea</taxon>
        <taxon>Noctuidae</taxon>
        <taxon>Heliothinae</taxon>
        <taxon>Heliothis</taxon>
    </lineage>
</organism>
<feature type="compositionally biased region" description="Gly residues" evidence="1">
    <location>
        <begin position="613"/>
        <end position="625"/>
    </location>
</feature>
<feature type="region of interest" description="Disordered" evidence="1">
    <location>
        <begin position="1180"/>
        <end position="1204"/>
    </location>
</feature>
<feature type="chain" id="PRO_5012517325" evidence="2">
    <location>
        <begin position="17"/>
        <end position="1204"/>
    </location>
</feature>
<comment type="caution">
    <text evidence="3">The sequence shown here is derived from an EMBL/GenBank/DDBJ whole genome shotgun (WGS) entry which is preliminary data.</text>
</comment>
<feature type="compositionally biased region" description="Gly residues" evidence="1">
    <location>
        <begin position="264"/>
        <end position="279"/>
    </location>
</feature>
<feature type="compositionally biased region" description="Low complexity" evidence="1">
    <location>
        <begin position="244"/>
        <end position="263"/>
    </location>
</feature>
<proteinExistence type="predicted"/>
<protein>
    <submittedName>
        <fullName evidence="3">Uncharacterized protein</fullName>
    </submittedName>
</protein>
<feature type="compositionally biased region" description="Gly residues" evidence="1">
    <location>
        <begin position="446"/>
        <end position="458"/>
    </location>
</feature>
<feature type="region of interest" description="Disordered" evidence="1">
    <location>
        <begin position="385"/>
        <end position="907"/>
    </location>
</feature>
<gene>
    <name evidence="3" type="ORF">B5V51_14598</name>
</gene>
<keyword evidence="2" id="KW-0732">Signal</keyword>
<accession>A0A2A4KB80</accession>
<reference evidence="3" key="1">
    <citation type="submission" date="2017-09" db="EMBL/GenBank/DDBJ databases">
        <title>Contemporary evolution of a Lepidopteran species, Heliothis virescens, in response to modern agricultural practices.</title>
        <authorList>
            <person name="Fritz M.L."/>
            <person name="Deyonke A.M."/>
            <person name="Papanicolaou A."/>
            <person name="Micinski S."/>
            <person name="Westbrook J."/>
            <person name="Gould F."/>
        </authorList>
    </citation>
    <scope>NUCLEOTIDE SEQUENCE [LARGE SCALE GENOMIC DNA]</scope>
    <source>
        <strain evidence="3">HvINT-</strain>
        <tissue evidence="3">Whole body</tissue>
    </source>
</reference>
<feature type="region of interest" description="Disordered" evidence="1">
    <location>
        <begin position="142"/>
        <end position="350"/>
    </location>
</feature>
<feature type="signal peptide" evidence="2">
    <location>
        <begin position="1"/>
        <end position="16"/>
    </location>
</feature>
<feature type="region of interest" description="Disordered" evidence="1">
    <location>
        <begin position="941"/>
        <end position="1019"/>
    </location>
</feature>
<evidence type="ECO:0000256" key="2">
    <source>
        <dbReference type="SAM" id="SignalP"/>
    </source>
</evidence>
<dbReference type="EMBL" id="NWSH01000010">
    <property type="protein sequence ID" value="PCG80922.1"/>
    <property type="molecule type" value="Genomic_DNA"/>
</dbReference>
<feature type="compositionally biased region" description="Gly residues" evidence="1">
    <location>
        <begin position="503"/>
        <end position="546"/>
    </location>
</feature>
<name>A0A2A4KB80_HELVI</name>
<evidence type="ECO:0000256" key="1">
    <source>
        <dbReference type="SAM" id="MobiDB-lite"/>
    </source>
</evidence>
<feature type="compositionally biased region" description="Gly residues" evidence="1">
    <location>
        <begin position="407"/>
        <end position="418"/>
    </location>
</feature>
<feature type="compositionally biased region" description="Gly residues" evidence="1">
    <location>
        <begin position="223"/>
        <end position="233"/>
    </location>
</feature>
<feature type="compositionally biased region" description="Low complexity" evidence="1">
    <location>
        <begin position="958"/>
        <end position="967"/>
    </location>
</feature>
<feature type="compositionally biased region" description="Gly residues" evidence="1">
    <location>
        <begin position="467"/>
        <end position="485"/>
    </location>
</feature>